<dbReference type="PANTHER" id="PTHR46169:SF15">
    <property type="entry name" value="INNER CENTROMERE PROTEIN A-LIKE ISOFORM X1-RELATED"/>
    <property type="match status" value="1"/>
</dbReference>
<name>A0A9Q1FRU0_SYNKA</name>
<dbReference type="EMBL" id="JAINUF010000004">
    <property type="protein sequence ID" value="KAJ8364987.1"/>
    <property type="molecule type" value="Genomic_DNA"/>
</dbReference>
<accession>A0A9Q1FRU0</accession>
<gene>
    <name evidence="1" type="ORF">SKAU_G00138180</name>
</gene>
<dbReference type="InterPro" id="IPR012337">
    <property type="entry name" value="RNaseH-like_sf"/>
</dbReference>
<comment type="caution">
    <text evidence="1">The sequence shown here is derived from an EMBL/GenBank/DDBJ whole genome shotgun (WGS) entry which is preliminary data.</text>
</comment>
<dbReference type="InterPro" id="IPR052717">
    <property type="entry name" value="Vacuolar_transposase_reg"/>
</dbReference>
<evidence type="ECO:0000313" key="2">
    <source>
        <dbReference type="Proteomes" id="UP001152622"/>
    </source>
</evidence>
<dbReference type="OrthoDB" id="1607513at2759"/>
<dbReference type="GO" id="GO:0005634">
    <property type="term" value="C:nucleus"/>
    <property type="evidence" value="ECO:0007669"/>
    <property type="project" value="TreeGrafter"/>
</dbReference>
<keyword evidence="2" id="KW-1185">Reference proteome</keyword>
<organism evidence="1 2">
    <name type="scientific">Synaphobranchus kaupii</name>
    <name type="common">Kaup's arrowtooth eel</name>
    <dbReference type="NCBI Taxonomy" id="118154"/>
    <lineage>
        <taxon>Eukaryota</taxon>
        <taxon>Metazoa</taxon>
        <taxon>Chordata</taxon>
        <taxon>Craniata</taxon>
        <taxon>Vertebrata</taxon>
        <taxon>Euteleostomi</taxon>
        <taxon>Actinopterygii</taxon>
        <taxon>Neopterygii</taxon>
        <taxon>Teleostei</taxon>
        <taxon>Anguilliformes</taxon>
        <taxon>Synaphobranchidae</taxon>
        <taxon>Synaphobranchus</taxon>
    </lineage>
</organism>
<evidence type="ECO:0008006" key="3">
    <source>
        <dbReference type="Google" id="ProtNLM"/>
    </source>
</evidence>
<dbReference type="PANTHER" id="PTHR46169">
    <property type="entry name" value="DNA REPLICATION-RELATED ELEMENT FACTOR, ISOFORM A"/>
    <property type="match status" value="1"/>
</dbReference>
<dbReference type="AlphaFoldDB" id="A0A9Q1FRU0"/>
<evidence type="ECO:0000313" key="1">
    <source>
        <dbReference type="EMBL" id="KAJ8364987.1"/>
    </source>
</evidence>
<dbReference type="GO" id="GO:0006357">
    <property type="term" value="P:regulation of transcription by RNA polymerase II"/>
    <property type="evidence" value="ECO:0007669"/>
    <property type="project" value="TreeGrafter"/>
</dbReference>
<reference evidence="1" key="1">
    <citation type="journal article" date="2023" name="Science">
        <title>Genome structures resolve the early diversification of teleost fishes.</title>
        <authorList>
            <person name="Parey E."/>
            <person name="Louis A."/>
            <person name="Montfort J."/>
            <person name="Bouchez O."/>
            <person name="Roques C."/>
            <person name="Iampietro C."/>
            <person name="Lluch J."/>
            <person name="Castinel A."/>
            <person name="Donnadieu C."/>
            <person name="Desvignes T."/>
            <person name="Floi Bucao C."/>
            <person name="Jouanno E."/>
            <person name="Wen M."/>
            <person name="Mejri S."/>
            <person name="Dirks R."/>
            <person name="Jansen H."/>
            <person name="Henkel C."/>
            <person name="Chen W.J."/>
            <person name="Zahm M."/>
            <person name="Cabau C."/>
            <person name="Klopp C."/>
            <person name="Thompson A.W."/>
            <person name="Robinson-Rechavi M."/>
            <person name="Braasch I."/>
            <person name="Lecointre G."/>
            <person name="Bobe J."/>
            <person name="Postlethwait J.H."/>
            <person name="Berthelot C."/>
            <person name="Roest Crollius H."/>
            <person name="Guiguen Y."/>
        </authorList>
    </citation>
    <scope>NUCLEOTIDE SEQUENCE</scope>
    <source>
        <strain evidence="1">WJC10195</strain>
    </source>
</reference>
<dbReference type="SUPFAM" id="SSF53098">
    <property type="entry name" value="Ribonuclease H-like"/>
    <property type="match status" value="1"/>
</dbReference>
<sequence length="234" mass="26185">MLENRDAVITTLALTNPRLATLSPDEWEEMEQACNMLKPFEEVTVEISGEGYVTASKVILLARGLQKLTADRQRAAAAGNLRDPVRVLVDSISTQMAHRFHKIESHVLLSEAAALDPRFKKKAFQQDEDADRAYQRLCNAAARVTFPNQQAEGEEEGAAAQEGSATQESAIWRDFDEQVSGLVTSTRNPTADSVLEVRAFVEEPLVPRSSNPLMWWQSRGVVYPRLCEVMKRRL</sequence>
<protein>
    <recommendedName>
        <fullName evidence="3">HAT C-terminal dimerisation domain-containing protein</fullName>
    </recommendedName>
</protein>
<proteinExistence type="predicted"/>
<dbReference type="Proteomes" id="UP001152622">
    <property type="component" value="Chromosome 4"/>
</dbReference>